<dbReference type="PANTHER" id="PTHR11370:SF5">
    <property type="entry name" value="DNA REPAIR PROTEIN XRCC1"/>
    <property type="match status" value="1"/>
</dbReference>
<protein>
    <submittedName>
        <fullName evidence="7">DNA repair protein XRCC1</fullName>
    </submittedName>
</protein>
<dbReference type="PROSITE" id="PS50172">
    <property type="entry name" value="BRCT"/>
    <property type="match status" value="2"/>
</dbReference>
<dbReference type="AlphaFoldDB" id="A0A087TE08"/>
<accession>A0A087TE08</accession>
<dbReference type="STRING" id="407821.A0A087TE08"/>
<proteinExistence type="predicted"/>
<evidence type="ECO:0000256" key="1">
    <source>
        <dbReference type="ARBA" id="ARBA00004123"/>
    </source>
</evidence>
<dbReference type="GO" id="GO:0006303">
    <property type="term" value="P:double-strand break repair via nonhomologous end joining"/>
    <property type="evidence" value="ECO:0007669"/>
    <property type="project" value="InterPro"/>
</dbReference>
<evidence type="ECO:0000256" key="2">
    <source>
        <dbReference type="ARBA" id="ARBA00022737"/>
    </source>
</evidence>
<evidence type="ECO:0000256" key="5">
    <source>
        <dbReference type="ARBA" id="ARBA00023242"/>
    </source>
</evidence>
<evidence type="ECO:0000256" key="4">
    <source>
        <dbReference type="ARBA" id="ARBA00023204"/>
    </source>
</evidence>
<dbReference type="InterPro" id="IPR001357">
    <property type="entry name" value="BRCT_dom"/>
</dbReference>
<dbReference type="InterPro" id="IPR036420">
    <property type="entry name" value="BRCT_dom_sf"/>
</dbReference>
<comment type="subcellular location">
    <subcellularLocation>
        <location evidence="1">Nucleus</location>
    </subcellularLocation>
</comment>
<dbReference type="GO" id="GO:0000012">
    <property type="term" value="P:single strand break repair"/>
    <property type="evidence" value="ECO:0007669"/>
    <property type="project" value="InterPro"/>
</dbReference>
<evidence type="ECO:0000259" key="6">
    <source>
        <dbReference type="PROSITE" id="PS50172"/>
    </source>
</evidence>
<dbReference type="GO" id="GO:0005634">
    <property type="term" value="C:nucleus"/>
    <property type="evidence" value="ECO:0007669"/>
    <property type="project" value="UniProtKB-SubCell"/>
</dbReference>
<dbReference type="GO" id="GO:0003684">
    <property type="term" value="F:damaged DNA binding"/>
    <property type="evidence" value="ECO:0007669"/>
    <property type="project" value="InterPro"/>
</dbReference>
<dbReference type="OrthoDB" id="25840at2759"/>
<dbReference type="Proteomes" id="UP000054359">
    <property type="component" value="Unassembled WGS sequence"/>
</dbReference>
<dbReference type="CDD" id="cd17725">
    <property type="entry name" value="BRCT_XRCC1_rpt1"/>
    <property type="match status" value="2"/>
</dbReference>
<dbReference type="PANTHER" id="PTHR11370">
    <property type="entry name" value="DNA-REPAIR PROTEIN XRCC1"/>
    <property type="match status" value="1"/>
</dbReference>
<evidence type="ECO:0000313" key="7">
    <source>
        <dbReference type="EMBL" id="KFM63347.1"/>
    </source>
</evidence>
<dbReference type="FunFam" id="3.40.50.10190:FF:000008">
    <property type="entry name" value="X-ray repair cross complementing 1"/>
    <property type="match status" value="2"/>
</dbReference>
<sequence length="480" mass="54097">MPFNQIMCKVNFVLSGFVNPLKSELRSKALEMGAKYTEEWNSSCTHLVCAFANTPKHAQVHSAGGKIINKKWILDCYKERTLLPSEEYELGEGEEESSDVASESEEKTVTVAGKTIKRETSKYIVQKMNKKKHFNQIMSKVLFALSGFANPLRSKLRNKALKMGAKYRRDWNSSCTHLVCAFVNTPKYVKVQSAGGKIVTKKWILDCYKKKALLPWEKYELGEDEEESSDITSESEEESVAVSWKSIKRETSKYSDSKNDPANILNASLVIKQEIETEDEDPVQNCMAETNVQTNSGMVTEMKFIGSKSDPENIPNASFVMKKEIKDEDVVQDCMAELNVQTNSGLRMKSKFRGFKDGPANIVNASLVIKEEIETEDEDAVQDCMADANVPSNSGVIREMKFIGITKEERKIMKNVDEDKSSNWSFSNLSSKHDPVHNFNSSVAIKEEIETEDEDAVQDYMANTNTEINSVIKKMKFTGS</sequence>
<keyword evidence="4" id="KW-0234">DNA repair</keyword>
<dbReference type="SMART" id="SM00292">
    <property type="entry name" value="BRCT"/>
    <property type="match status" value="2"/>
</dbReference>
<feature type="non-terminal residue" evidence="7">
    <location>
        <position position="480"/>
    </location>
</feature>
<evidence type="ECO:0000256" key="3">
    <source>
        <dbReference type="ARBA" id="ARBA00022763"/>
    </source>
</evidence>
<reference evidence="7 8" key="1">
    <citation type="submission" date="2013-11" db="EMBL/GenBank/DDBJ databases">
        <title>Genome sequencing of Stegodyphus mimosarum.</title>
        <authorList>
            <person name="Bechsgaard J."/>
        </authorList>
    </citation>
    <scope>NUCLEOTIDE SEQUENCE [LARGE SCALE GENOMIC DNA]</scope>
</reference>
<dbReference type="Pfam" id="PF12738">
    <property type="entry name" value="PTCB-BRCT"/>
    <property type="match status" value="1"/>
</dbReference>
<name>A0A087TE08_STEMI</name>
<feature type="domain" description="BRCT" evidence="6">
    <location>
        <begin position="2"/>
        <end position="90"/>
    </location>
</feature>
<feature type="domain" description="BRCT" evidence="6">
    <location>
        <begin position="133"/>
        <end position="221"/>
    </location>
</feature>
<evidence type="ECO:0000313" key="8">
    <source>
        <dbReference type="Proteomes" id="UP000054359"/>
    </source>
</evidence>
<organism evidence="7 8">
    <name type="scientific">Stegodyphus mimosarum</name>
    <name type="common">African social velvet spider</name>
    <dbReference type="NCBI Taxonomy" id="407821"/>
    <lineage>
        <taxon>Eukaryota</taxon>
        <taxon>Metazoa</taxon>
        <taxon>Ecdysozoa</taxon>
        <taxon>Arthropoda</taxon>
        <taxon>Chelicerata</taxon>
        <taxon>Arachnida</taxon>
        <taxon>Araneae</taxon>
        <taxon>Araneomorphae</taxon>
        <taxon>Entelegynae</taxon>
        <taxon>Eresoidea</taxon>
        <taxon>Eresidae</taxon>
        <taxon>Stegodyphus</taxon>
    </lineage>
</organism>
<keyword evidence="5" id="KW-0539">Nucleus</keyword>
<dbReference type="SUPFAM" id="SSF52113">
    <property type="entry name" value="BRCT domain"/>
    <property type="match status" value="2"/>
</dbReference>
<dbReference type="GO" id="GO:0006284">
    <property type="term" value="P:base-excision repair"/>
    <property type="evidence" value="ECO:0007669"/>
    <property type="project" value="InterPro"/>
</dbReference>
<gene>
    <name evidence="7" type="ORF">X975_21623</name>
</gene>
<dbReference type="EMBL" id="KK114794">
    <property type="protein sequence ID" value="KFM63347.1"/>
    <property type="molecule type" value="Genomic_DNA"/>
</dbReference>
<keyword evidence="3" id="KW-0227">DNA damage</keyword>
<dbReference type="Gene3D" id="3.40.50.10190">
    <property type="entry name" value="BRCT domain"/>
    <property type="match status" value="2"/>
</dbReference>
<keyword evidence="8" id="KW-1185">Reference proteome</keyword>
<keyword evidence="2" id="KW-0677">Repeat</keyword>
<dbReference type="Pfam" id="PF00533">
    <property type="entry name" value="BRCT"/>
    <property type="match status" value="1"/>
</dbReference>
<dbReference type="InterPro" id="IPR045080">
    <property type="entry name" value="BRCT_XRCC1_rpt1"/>
</dbReference>